<dbReference type="GO" id="GO:0016279">
    <property type="term" value="F:protein-lysine N-methyltransferase activity"/>
    <property type="evidence" value="ECO:0007669"/>
    <property type="project" value="TreeGrafter"/>
</dbReference>
<dbReference type="InterPro" id="IPR046341">
    <property type="entry name" value="SET_dom_sf"/>
</dbReference>
<evidence type="ECO:0000313" key="1">
    <source>
        <dbReference type="EMBL" id="CAD9983088.1"/>
    </source>
</evidence>
<dbReference type="PANTHER" id="PTHR13271">
    <property type="entry name" value="UNCHARACTERIZED PUTATIVE METHYLTRANSFERASE"/>
    <property type="match status" value="1"/>
</dbReference>
<name>A0A7S2YLY0_9STRA</name>
<dbReference type="CDD" id="cd10527">
    <property type="entry name" value="SET_LSMT"/>
    <property type="match status" value="1"/>
</dbReference>
<dbReference type="SUPFAM" id="SSF82199">
    <property type="entry name" value="SET domain"/>
    <property type="match status" value="1"/>
</dbReference>
<organism evidence="1">
    <name type="scientific">Entomoneis paludosa</name>
    <dbReference type="NCBI Taxonomy" id="265537"/>
    <lineage>
        <taxon>Eukaryota</taxon>
        <taxon>Sar</taxon>
        <taxon>Stramenopiles</taxon>
        <taxon>Ochrophyta</taxon>
        <taxon>Bacillariophyta</taxon>
        <taxon>Bacillariophyceae</taxon>
        <taxon>Bacillariophycidae</taxon>
        <taxon>Entomoneidaceae</taxon>
        <taxon>Entomoneis</taxon>
    </lineage>
</organism>
<dbReference type="Gene3D" id="3.90.1410.10">
    <property type="entry name" value="set domain protein methyltransferase, domain 1"/>
    <property type="match status" value="1"/>
</dbReference>
<dbReference type="InterPro" id="IPR050600">
    <property type="entry name" value="SETD3_SETD6_MTase"/>
</dbReference>
<protein>
    <recommendedName>
        <fullName evidence="2">SET domain-containing protein</fullName>
    </recommendedName>
</protein>
<gene>
    <name evidence="1" type="ORF">APAL1065_LOCUS20913</name>
</gene>
<evidence type="ECO:0008006" key="2">
    <source>
        <dbReference type="Google" id="ProtNLM"/>
    </source>
</evidence>
<proteinExistence type="predicted"/>
<reference evidence="1" key="1">
    <citation type="submission" date="2021-01" db="EMBL/GenBank/DDBJ databases">
        <authorList>
            <person name="Corre E."/>
            <person name="Pelletier E."/>
            <person name="Niang G."/>
            <person name="Scheremetjew M."/>
            <person name="Finn R."/>
            <person name="Kale V."/>
            <person name="Holt S."/>
            <person name="Cochrane G."/>
            <person name="Meng A."/>
            <person name="Brown T."/>
            <person name="Cohen L."/>
        </authorList>
    </citation>
    <scope>NUCLEOTIDE SEQUENCE</scope>
    <source>
        <strain evidence="1">CCMP125</strain>
    </source>
</reference>
<sequence>MSSNGAISLDRGAPRQVLPFQEWAANCGVQVNPETGFCLQESIVHRHHDVYAATSTGAAAGSVALYVPGHEIQLSSQRLALELASPEMDACSKVLDNNDLGHLYPHFLVWIKVLQELQQGADSPYFQWWDAMPRTWNTAASMDEFCLTCLPPYLKQLCQTERDHLQVWRQALELWPHFVQSDNEELLKFAYNVVMTRSVTTPNGDVRLVPVVDCFNHAWPEPNAELQWDEGSGDCQIVLTQDVGPGEALSLDYGQITGQDWSLSTNPAKFLATYGFLDANAPATFCKLLLTNPSSELIDMGYEASQMLFYTADGGIAPAVWDVLLYSRLERKRDDESVQTRQAFYQAHLEGNEDLKQEIHQQYAAQTTAALLRHVQHILIEIHDLTVQMNVYDSSAHPRLPLLLQHHAMVTETFEKVRDNLLEMQEQMQ</sequence>
<dbReference type="PANTHER" id="PTHR13271:SF137">
    <property type="entry name" value="SET DOMAIN-CONTAINING PROTEIN"/>
    <property type="match status" value="1"/>
</dbReference>
<dbReference type="AlphaFoldDB" id="A0A7S2YLY0"/>
<accession>A0A7S2YLY0</accession>
<dbReference type="EMBL" id="HBHT01031122">
    <property type="protein sequence ID" value="CAD9983088.1"/>
    <property type="molecule type" value="Transcribed_RNA"/>
</dbReference>